<evidence type="ECO:0000256" key="10">
    <source>
        <dbReference type="ARBA" id="ARBA00022801"/>
    </source>
</evidence>
<dbReference type="InterPro" id="IPR000719">
    <property type="entry name" value="Prot_kinase_dom"/>
</dbReference>
<protein>
    <recommendedName>
        <fullName evidence="3">non-specific serine/threonine protein kinase</fullName>
        <ecNumber evidence="3">2.7.11.1</ecNumber>
    </recommendedName>
</protein>
<proteinExistence type="inferred from homology"/>
<accession>A0A6A5CIS2</accession>
<dbReference type="InterPro" id="IPR011009">
    <property type="entry name" value="Kinase-like_dom_sf"/>
</dbReference>
<keyword evidence="6" id="KW-0808">Transferase</keyword>
<dbReference type="GO" id="GO:0004674">
    <property type="term" value="F:protein serine/threonine kinase activity"/>
    <property type="evidence" value="ECO:0007669"/>
    <property type="project" value="UniProtKB-KW"/>
</dbReference>
<evidence type="ECO:0000256" key="14">
    <source>
        <dbReference type="ARBA" id="ARBA00048679"/>
    </source>
</evidence>
<keyword evidence="4" id="KW-0723">Serine/threonine-protein kinase</keyword>
<comment type="subcellular location">
    <subcellularLocation>
        <location evidence="1">Nucleus</location>
    </subcellularLocation>
</comment>
<dbReference type="FunFam" id="1.10.510.10:FF:000323">
    <property type="entry name" value="TP53-regulating kinase, putative"/>
    <property type="match status" value="1"/>
</dbReference>
<dbReference type="VEuPathDB" id="AmoebaDB:NfTy_024660"/>
<sequence length="238" mass="27332">MNDESVQSSSSQEGRVLLGQGAEGRVFLLNDYFGKRAILKERFSKKYRHPTLDVKLTKQRLVKEAKNVSKCRQIGIQVPTIYNVDKTNNQIYMEYIEGCSIKEYLRKFEVQANSSEEHIWDQSCLEIFHSVGKIIGLLHKNKLVHGDLTTSNMMLRNGNINNIVMIDFGLSFTTTLDEDKAVDLYVLERALLSTHPNSERLFDQLTEGYKEADLNQSKTVLKKLDQVRQRGRKKSMIG</sequence>
<dbReference type="RefSeq" id="XP_044569918.1">
    <property type="nucleotide sequence ID" value="XM_044705634.1"/>
</dbReference>
<dbReference type="SUPFAM" id="SSF56112">
    <property type="entry name" value="Protein kinase-like (PK-like)"/>
    <property type="match status" value="1"/>
</dbReference>
<dbReference type="FunFam" id="3.30.200.20:FF:000201">
    <property type="entry name" value="TP53-regulating kinase isoform X1"/>
    <property type="match status" value="1"/>
</dbReference>
<dbReference type="NCBIfam" id="TIGR03724">
    <property type="entry name" value="arch_bud32"/>
    <property type="match status" value="1"/>
</dbReference>
<comment type="similarity">
    <text evidence="2">Belongs to the protein kinase superfamily. BUD32 family.</text>
</comment>
<dbReference type="Proteomes" id="UP000444721">
    <property type="component" value="Unassembled WGS sequence"/>
</dbReference>
<dbReference type="GO" id="GO:0016787">
    <property type="term" value="F:hydrolase activity"/>
    <property type="evidence" value="ECO:0007669"/>
    <property type="project" value="UniProtKB-KW"/>
</dbReference>
<comment type="catalytic activity">
    <reaction evidence="14">
        <text>L-seryl-[protein] + ATP = O-phospho-L-seryl-[protein] + ADP + H(+)</text>
        <dbReference type="Rhea" id="RHEA:17989"/>
        <dbReference type="Rhea" id="RHEA-COMP:9863"/>
        <dbReference type="Rhea" id="RHEA-COMP:11604"/>
        <dbReference type="ChEBI" id="CHEBI:15378"/>
        <dbReference type="ChEBI" id="CHEBI:29999"/>
        <dbReference type="ChEBI" id="CHEBI:30616"/>
        <dbReference type="ChEBI" id="CHEBI:83421"/>
        <dbReference type="ChEBI" id="CHEBI:456216"/>
        <dbReference type="EC" id="2.7.11.1"/>
    </reaction>
</comment>
<dbReference type="InterPro" id="IPR022495">
    <property type="entry name" value="Bud32"/>
</dbReference>
<evidence type="ECO:0000256" key="8">
    <source>
        <dbReference type="ARBA" id="ARBA00022741"/>
    </source>
</evidence>
<dbReference type="GO" id="GO:0070525">
    <property type="term" value="P:tRNA threonylcarbamoyladenosine metabolic process"/>
    <property type="evidence" value="ECO:0007669"/>
    <property type="project" value="TreeGrafter"/>
</dbReference>
<evidence type="ECO:0000256" key="11">
    <source>
        <dbReference type="ARBA" id="ARBA00022840"/>
    </source>
</evidence>
<dbReference type="EMBL" id="VFQX01000001">
    <property type="protein sequence ID" value="KAF0985205.1"/>
    <property type="molecule type" value="Genomic_DNA"/>
</dbReference>
<evidence type="ECO:0000313" key="17">
    <source>
        <dbReference type="Proteomes" id="UP000444721"/>
    </source>
</evidence>
<dbReference type="OrthoDB" id="3399at2759"/>
<dbReference type="EC" id="2.7.11.1" evidence="3"/>
<evidence type="ECO:0000256" key="4">
    <source>
        <dbReference type="ARBA" id="ARBA00022527"/>
    </source>
</evidence>
<evidence type="ECO:0000256" key="7">
    <source>
        <dbReference type="ARBA" id="ARBA00022694"/>
    </source>
</evidence>
<evidence type="ECO:0000256" key="9">
    <source>
        <dbReference type="ARBA" id="ARBA00022777"/>
    </source>
</evidence>
<dbReference type="PANTHER" id="PTHR12209">
    <property type="entry name" value="NON-SPECIFIC SERINE/THREONINE PROTEIN KINASE"/>
    <property type="match status" value="1"/>
</dbReference>
<dbReference type="Pfam" id="PF00069">
    <property type="entry name" value="Pkinase"/>
    <property type="match status" value="1"/>
</dbReference>
<evidence type="ECO:0000256" key="5">
    <source>
        <dbReference type="ARBA" id="ARBA00022553"/>
    </source>
</evidence>
<name>A0A6A5CIS2_NAEFO</name>
<dbReference type="GO" id="GO:0005524">
    <property type="term" value="F:ATP binding"/>
    <property type="evidence" value="ECO:0007669"/>
    <property type="project" value="UniProtKB-KW"/>
</dbReference>
<reference evidence="16 17" key="1">
    <citation type="journal article" date="2019" name="Sci. Rep.">
        <title>Nanopore sequencing improves the draft genome of the human pathogenic amoeba Naegleria fowleri.</title>
        <authorList>
            <person name="Liechti N."/>
            <person name="Schurch N."/>
            <person name="Bruggmann R."/>
            <person name="Wittwer M."/>
        </authorList>
    </citation>
    <scope>NUCLEOTIDE SEQUENCE [LARGE SCALE GENOMIC DNA]</scope>
    <source>
        <strain evidence="16 17">ATCC 30894</strain>
    </source>
</reference>
<keyword evidence="10" id="KW-0378">Hydrolase</keyword>
<organism evidence="16 17">
    <name type="scientific">Naegleria fowleri</name>
    <name type="common">Brain eating amoeba</name>
    <dbReference type="NCBI Taxonomy" id="5763"/>
    <lineage>
        <taxon>Eukaryota</taxon>
        <taxon>Discoba</taxon>
        <taxon>Heterolobosea</taxon>
        <taxon>Tetramitia</taxon>
        <taxon>Eutetramitia</taxon>
        <taxon>Vahlkampfiidae</taxon>
        <taxon>Naegleria</taxon>
    </lineage>
</organism>
<feature type="domain" description="Protein kinase" evidence="15">
    <location>
        <begin position="12"/>
        <end position="238"/>
    </location>
</feature>
<dbReference type="InterPro" id="IPR008266">
    <property type="entry name" value="Tyr_kinase_AS"/>
</dbReference>
<dbReference type="GO" id="GO:0005634">
    <property type="term" value="C:nucleus"/>
    <property type="evidence" value="ECO:0007669"/>
    <property type="project" value="UniProtKB-SubCell"/>
</dbReference>
<dbReference type="AlphaFoldDB" id="A0A6A5CIS2"/>
<keyword evidence="9" id="KW-0418">Kinase</keyword>
<dbReference type="GO" id="GO:0008033">
    <property type="term" value="P:tRNA processing"/>
    <property type="evidence" value="ECO:0007669"/>
    <property type="project" value="UniProtKB-KW"/>
</dbReference>
<keyword evidence="7" id="KW-0819">tRNA processing</keyword>
<evidence type="ECO:0000259" key="15">
    <source>
        <dbReference type="PROSITE" id="PS50011"/>
    </source>
</evidence>
<dbReference type="VEuPathDB" id="AmoebaDB:NF0060750"/>
<dbReference type="VEuPathDB" id="AmoebaDB:FDP41_000244"/>
<dbReference type="OMA" id="HKLYMEY"/>
<evidence type="ECO:0000256" key="12">
    <source>
        <dbReference type="ARBA" id="ARBA00023242"/>
    </source>
</evidence>
<dbReference type="PANTHER" id="PTHR12209:SF0">
    <property type="entry name" value="EKC_KEOPS COMPLEX SUBUNIT TP53RK"/>
    <property type="match status" value="1"/>
</dbReference>
<dbReference type="Gene3D" id="3.30.200.20">
    <property type="entry name" value="Phosphorylase Kinase, domain 1"/>
    <property type="match status" value="1"/>
</dbReference>
<dbReference type="GeneID" id="68107462"/>
<keyword evidence="11" id="KW-0067">ATP-binding</keyword>
<dbReference type="GO" id="GO:0000408">
    <property type="term" value="C:EKC/KEOPS complex"/>
    <property type="evidence" value="ECO:0007669"/>
    <property type="project" value="UniProtKB-ARBA"/>
</dbReference>
<evidence type="ECO:0000256" key="3">
    <source>
        <dbReference type="ARBA" id="ARBA00012513"/>
    </source>
</evidence>
<dbReference type="PROSITE" id="PS00109">
    <property type="entry name" value="PROTEIN_KINASE_TYR"/>
    <property type="match status" value="1"/>
</dbReference>
<evidence type="ECO:0000256" key="2">
    <source>
        <dbReference type="ARBA" id="ARBA00010630"/>
    </source>
</evidence>
<evidence type="ECO:0000256" key="13">
    <source>
        <dbReference type="ARBA" id="ARBA00047899"/>
    </source>
</evidence>
<keyword evidence="17" id="KW-1185">Reference proteome</keyword>
<evidence type="ECO:0000313" key="16">
    <source>
        <dbReference type="EMBL" id="KAF0985205.1"/>
    </source>
</evidence>
<keyword evidence="5" id="KW-0597">Phosphoprotein</keyword>
<keyword evidence="8" id="KW-0547">Nucleotide-binding</keyword>
<gene>
    <name evidence="16" type="ORF">FDP41_000244</name>
</gene>
<comment type="catalytic activity">
    <reaction evidence="13">
        <text>L-threonyl-[protein] + ATP = O-phospho-L-threonyl-[protein] + ADP + H(+)</text>
        <dbReference type="Rhea" id="RHEA:46608"/>
        <dbReference type="Rhea" id="RHEA-COMP:11060"/>
        <dbReference type="Rhea" id="RHEA-COMP:11605"/>
        <dbReference type="ChEBI" id="CHEBI:15378"/>
        <dbReference type="ChEBI" id="CHEBI:30013"/>
        <dbReference type="ChEBI" id="CHEBI:30616"/>
        <dbReference type="ChEBI" id="CHEBI:61977"/>
        <dbReference type="ChEBI" id="CHEBI:456216"/>
        <dbReference type="EC" id="2.7.11.1"/>
    </reaction>
</comment>
<dbReference type="Gene3D" id="1.10.510.10">
    <property type="entry name" value="Transferase(Phosphotransferase) domain 1"/>
    <property type="match status" value="1"/>
</dbReference>
<dbReference type="SMART" id="SM00220">
    <property type="entry name" value="S_TKc"/>
    <property type="match status" value="1"/>
</dbReference>
<comment type="caution">
    <text evidence="16">The sequence shown here is derived from an EMBL/GenBank/DDBJ whole genome shotgun (WGS) entry which is preliminary data.</text>
</comment>
<dbReference type="PROSITE" id="PS50011">
    <property type="entry name" value="PROTEIN_KINASE_DOM"/>
    <property type="match status" value="1"/>
</dbReference>
<evidence type="ECO:0000256" key="6">
    <source>
        <dbReference type="ARBA" id="ARBA00022679"/>
    </source>
</evidence>
<evidence type="ECO:0000256" key="1">
    <source>
        <dbReference type="ARBA" id="ARBA00004123"/>
    </source>
</evidence>
<keyword evidence="12" id="KW-0539">Nucleus</keyword>
<dbReference type="GO" id="GO:0005829">
    <property type="term" value="C:cytosol"/>
    <property type="evidence" value="ECO:0007669"/>
    <property type="project" value="TreeGrafter"/>
</dbReference>